<gene>
    <name evidence="3" type="ORF">CCO03_01905</name>
</gene>
<dbReference type="SUPFAM" id="SSF52096">
    <property type="entry name" value="ClpP/crotonase"/>
    <property type="match status" value="1"/>
</dbReference>
<comment type="similarity">
    <text evidence="1 2">Belongs to the enoyl-CoA hydratase/isomerase family.</text>
</comment>
<dbReference type="InterPro" id="IPR001753">
    <property type="entry name" value="Enoyl-CoA_hydra/iso"/>
</dbReference>
<evidence type="ECO:0000256" key="1">
    <source>
        <dbReference type="ARBA" id="ARBA00005254"/>
    </source>
</evidence>
<dbReference type="Pfam" id="PF00378">
    <property type="entry name" value="ECH_1"/>
    <property type="match status" value="1"/>
</dbReference>
<proteinExistence type="inferred from homology"/>
<dbReference type="Gene3D" id="3.90.226.10">
    <property type="entry name" value="2-enoyl-CoA Hydratase, Chain A, domain 1"/>
    <property type="match status" value="1"/>
</dbReference>
<reference evidence="3 4" key="1">
    <citation type="submission" date="2017-05" db="EMBL/GenBank/DDBJ databases">
        <authorList>
            <person name="Song R."/>
            <person name="Chenine A.L."/>
            <person name="Ruprecht R.M."/>
        </authorList>
    </citation>
    <scope>NUCLEOTIDE SEQUENCE [LARGE SCALE GENOMIC DNA]</scope>
    <source>
        <strain evidence="3 4">DSM 26136</strain>
    </source>
</reference>
<dbReference type="PROSITE" id="PS00166">
    <property type="entry name" value="ENOYL_COA_HYDRATASE"/>
    <property type="match status" value="1"/>
</dbReference>
<dbReference type="EMBL" id="CP021455">
    <property type="protein sequence ID" value="ARU06580.1"/>
    <property type="molecule type" value="Genomic_DNA"/>
</dbReference>
<dbReference type="OrthoDB" id="5291143at2"/>
<evidence type="ECO:0000256" key="2">
    <source>
        <dbReference type="RuleBase" id="RU003707"/>
    </source>
</evidence>
<dbReference type="KEGG" id="cser:CCO03_01905"/>
<evidence type="ECO:0000313" key="3">
    <source>
        <dbReference type="EMBL" id="ARU06580.1"/>
    </source>
</evidence>
<dbReference type="AlphaFoldDB" id="A0A1Y0ET52"/>
<dbReference type="PANTHER" id="PTHR43459">
    <property type="entry name" value="ENOYL-COA HYDRATASE"/>
    <property type="match status" value="1"/>
</dbReference>
<protein>
    <submittedName>
        <fullName evidence="3">Enoyl-CoA hydratase</fullName>
    </submittedName>
</protein>
<dbReference type="InterPro" id="IPR014748">
    <property type="entry name" value="Enoyl-CoA_hydra_C"/>
</dbReference>
<accession>A0A1Y0ET52</accession>
<dbReference type="Gene3D" id="1.10.12.10">
    <property type="entry name" value="Lyase 2-enoyl-coa Hydratase, Chain A, domain 2"/>
    <property type="match status" value="1"/>
</dbReference>
<dbReference type="RefSeq" id="WP_087283965.1">
    <property type="nucleotide sequence ID" value="NZ_CP021455.1"/>
</dbReference>
<dbReference type="PANTHER" id="PTHR43459:SF1">
    <property type="entry name" value="EG:BACN32G11.4 PROTEIN"/>
    <property type="match status" value="1"/>
</dbReference>
<name>A0A1Y0ET52_9BURK</name>
<evidence type="ECO:0000313" key="4">
    <source>
        <dbReference type="Proteomes" id="UP000196138"/>
    </source>
</evidence>
<organism evidence="3 4">
    <name type="scientific">Comamonas serinivorans</name>
    <dbReference type="NCBI Taxonomy" id="1082851"/>
    <lineage>
        <taxon>Bacteria</taxon>
        <taxon>Pseudomonadati</taxon>
        <taxon>Pseudomonadota</taxon>
        <taxon>Betaproteobacteria</taxon>
        <taxon>Burkholderiales</taxon>
        <taxon>Comamonadaceae</taxon>
        <taxon>Comamonas</taxon>
    </lineage>
</organism>
<keyword evidence="4" id="KW-1185">Reference proteome</keyword>
<dbReference type="GO" id="GO:0003824">
    <property type="term" value="F:catalytic activity"/>
    <property type="evidence" value="ECO:0007669"/>
    <property type="project" value="InterPro"/>
</dbReference>
<dbReference type="Proteomes" id="UP000196138">
    <property type="component" value="Chromosome"/>
</dbReference>
<dbReference type="InterPro" id="IPR029045">
    <property type="entry name" value="ClpP/crotonase-like_dom_sf"/>
</dbReference>
<dbReference type="InterPro" id="IPR018376">
    <property type="entry name" value="Enoyl-CoA_hyd/isom_CS"/>
</dbReference>
<dbReference type="CDD" id="cd06558">
    <property type="entry name" value="crotonase-like"/>
    <property type="match status" value="1"/>
</dbReference>
<sequence length="263" mass="27804">MSEVLTQTLENGVLTLTMNRPEVRNALNDEMGRLLTESLQAAAENPDVRVVVLTGAGQAFCSGGDVKSMAANPGRGATPDGRVRSLRRRADATRLLHEMNKPTVAVIRGAAAGAGLALALGCDFRLALPDAKMTTAFGKVGLAGDYGMSYFLPRLVGGAKARELLMLSPLLTAKDALALNLVTRVFEGAEFEAKVAEFVNALASGPTITYGYMKDNLNDAMNGSLTASIEGEAQRQVRCMATADHAEASKAFVEKRAPVFKGE</sequence>